<dbReference type="Pfam" id="PF00583">
    <property type="entry name" value="Acetyltransf_1"/>
    <property type="match status" value="1"/>
</dbReference>
<feature type="domain" description="N-acetyltransferase" evidence="3">
    <location>
        <begin position="2"/>
        <end position="154"/>
    </location>
</feature>
<dbReference type="InterPro" id="IPR016181">
    <property type="entry name" value="Acyl_CoA_acyltransferase"/>
</dbReference>
<keyword evidence="5" id="KW-1185">Reference proteome</keyword>
<evidence type="ECO:0000256" key="2">
    <source>
        <dbReference type="ARBA" id="ARBA00023315"/>
    </source>
</evidence>
<dbReference type="Gene3D" id="3.40.630.30">
    <property type="match status" value="1"/>
</dbReference>
<dbReference type="GO" id="GO:0102971">
    <property type="term" value="F:phosphinothricin N-acetyltransferase activity"/>
    <property type="evidence" value="ECO:0007669"/>
    <property type="project" value="UniProtKB-EC"/>
</dbReference>
<evidence type="ECO:0000259" key="3">
    <source>
        <dbReference type="PROSITE" id="PS51186"/>
    </source>
</evidence>
<dbReference type="EC" id="2.3.1.183" evidence="4"/>
<dbReference type="RefSeq" id="WP_077753076.1">
    <property type="nucleotide sequence ID" value="NZ_CP014782.1"/>
</dbReference>
<name>A0A1S6HR27_9GAMM</name>
<dbReference type="KEGG" id="spsw:Sps_02821"/>
<keyword evidence="2 4" id="KW-0012">Acyltransferase</keyword>
<dbReference type="OrthoDB" id="5459937at2"/>
<dbReference type="PROSITE" id="PS51186">
    <property type="entry name" value="GNAT"/>
    <property type="match status" value="1"/>
</dbReference>
<sequence>MAQIREFVEGDFEQVQKIYLQGIKTGNATFEKKTKSWPEWDEAMLKGCRIVAERSGGLIGWAALSSISNRAVYAGVAEVSIYISSSAKGLGVGTSLLLELIKLSEVAGFWSLQAGIFPENEASLHIHKKCGFTVLGTRDRLGKMDGIWRDVTLLERRSQVEGIEV</sequence>
<dbReference type="PANTHER" id="PTHR43072">
    <property type="entry name" value="N-ACETYLTRANSFERASE"/>
    <property type="match status" value="1"/>
</dbReference>
<organism evidence="4 5">
    <name type="scientific">Shewanella psychrophila</name>
    <dbReference type="NCBI Taxonomy" id="225848"/>
    <lineage>
        <taxon>Bacteria</taxon>
        <taxon>Pseudomonadati</taxon>
        <taxon>Pseudomonadota</taxon>
        <taxon>Gammaproteobacteria</taxon>
        <taxon>Alteromonadales</taxon>
        <taxon>Shewanellaceae</taxon>
        <taxon>Shewanella</taxon>
    </lineage>
</organism>
<dbReference type="InterPro" id="IPR000182">
    <property type="entry name" value="GNAT_dom"/>
</dbReference>
<protein>
    <submittedName>
        <fullName evidence="4">Sortase-like acyltransferase</fullName>
        <ecNumber evidence="4">2.3.1.183</ecNumber>
    </submittedName>
</protein>
<reference evidence="4 5" key="1">
    <citation type="submission" date="2016-03" db="EMBL/GenBank/DDBJ databases">
        <title>Complete genome sequence of Shewanella psychrophila WP2, a deep sea bacterium isolated from west Pacific sediment.</title>
        <authorList>
            <person name="Xu G."/>
            <person name="Jian H."/>
        </authorList>
    </citation>
    <scope>NUCLEOTIDE SEQUENCE [LARGE SCALE GENOMIC DNA]</scope>
    <source>
        <strain evidence="4 5">WP2</strain>
    </source>
</reference>
<dbReference type="EMBL" id="CP014782">
    <property type="protein sequence ID" value="AQS37973.1"/>
    <property type="molecule type" value="Genomic_DNA"/>
</dbReference>
<proteinExistence type="predicted"/>
<dbReference type="STRING" id="225848.Sps_02821"/>
<keyword evidence="1 4" id="KW-0808">Transferase</keyword>
<gene>
    <name evidence="4" type="ORF">Sps_02821</name>
</gene>
<evidence type="ECO:0000313" key="5">
    <source>
        <dbReference type="Proteomes" id="UP000189545"/>
    </source>
</evidence>
<evidence type="ECO:0000313" key="4">
    <source>
        <dbReference type="EMBL" id="AQS37973.1"/>
    </source>
</evidence>
<dbReference type="PANTHER" id="PTHR43072:SF23">
    <property type="entry name" value="UPF0039 PROTEIN C11D3.02C"/>
    <property type="match status" value="1"/>
</dbReference>
<dbReference type="Proteomes" id="UP000189545">
    <property type="component" value="Chromosome"/>
</dbReference>
<dbReference type="SUPFAM" id="SSF55729">
    <property type="entry name" value="Acyl-CoA N-acyltransferases (Nat)"/>
    <property type="match status" value="1"/>
</dbReference>
<evidence type="ECO:0000256" key="1">
    <source>
        <dbReference type="ARBA" id="ARBA00022679"/>
    </source>
</evidence>
<dbReference type="AlphaFoldDB" id="A0A1S6HR27"/>
<accession>A0A1S6HR27</accession>